<dbReference type="EC" id="3.4.21.102" evidence="7"/>
<dbReference type="SUPFAM" id="SSF52096">
    <property type="entry name" value="ClpP/crotonase"/>
    <property type="match status" value="1"/>
</dbReference>
<sequence>MKGKKTTLMLLLVIMVAAVSVSIGRYSVTSVSAAGEGYEELKSFTEVMSMVRKYYVEEVKTKDLIYGAIKGMLSSLDPHSSFMPPDAYKEMQVETKGEFGGLGIQIGMKDKFLTVIAPIDDTPASRAGIKAGDKIVKINKESTRDMSLQDAVTKMRGAPKTSVTISILRDGWEGPKDFTMIREIIKIKSVKSKVLDDGIGYIKISQFQEQTASDLSAVINKLTEDKIDSLVLDLRNNPGGLLNSAIDVASKFLPKGKLVVYTKTRSGEKSEFFTDGDSDFTQPMIVLVNQGSASASEIVAGALKDWNRAIILGTQTFGKGSVQTVIPLSDGAGLRLTTAKYYTPKGISIQNTGITPAIVVKLEAKNGAKEHPVLREKDLERHLKNEQMEQKPEEMEMAPMEVDEKDDIQLQRAIDILKTWNVIKGVPKGS</sequence>
<dbReference type="GO" id="GO:0004252">
    <property type="term" value="F:serine-type endopeptidase activity"/>
    <property type="evidence" value="ECO:0007669"/>
    <property type="project" value="UniProtKB-EC"/>
</dbReference>
<dbReference type="InterPro" id="IPR036034">
    <property type="entry name" value="PDZ_sf"/>
</dbReference>
<organism evidence="7 8">
    <name type="scientific">Candidatus Sulfobium mesophilum</name>
    <dbReference type="NCBI Taxonomy" id="2016548"/>
    <lineage>
        <taxon>Bacteria</taxon>
        <taxon>Pseudomonadati</taxon>
        <taxon>Nitrospirota</taxon>
        <taxon>Nitrospiria</taxon>
        <taxon>Nitrospirales</taxon>
        <taxon>Nitrospiraceae</taxon>
        <taxon>Candidatus Sulfobium</taxon>
    </lineage>
</organism>
<dbReference type="OrthoDB" id="9812068at2"/>
<dbReference type="CDD" id="cd07560">
    <property type="entry name" value="Peptidase_S41_CPP"/>
    <property type="match status" value="1"/>
</dbReference>
<evidence type="ECO:0000313" key="7">
    <source>
        <dbReference type="EMBL" id="SPQ00438.1"/>
    </source>
</evidence>
<dbReference type="Pfam" id="PF03572">
    <property type="entry name" value="Peptidase_S41"/>
    <property type="match status" value="1"/>
</dbReference>
<dbReference type="FunFam" id="2.30.42.10:FF:000063">
    <property type="entry name" value="Peptidase, S41 family"/>
    <property type="match status" value="1"/>
</dbReference>
<evidence type="ECO:0000256" key="3">
    <source>
        <dbReference type="ARBA" id="ARBA00022801"/>
    </source>
</evidence>
<dbReference type="Proteomes" id="UP000245125">
    <property type="component" value="Unassembled WGS sequence"/>
</dbReference>
<keyword evidence="2 5" id="KW-0645">Protease</keyword>
<dbReference type="GO" id="GO:0007165">
    <property type="term" value="P:signal transduction"/>
    <property type="evidence" value="ECO:0007669"/>
    <property type="project" value="TreeGrafter"/>
</dbReference>
<feature type="domain" description="PDZ" evidence="6">
    <location>
        <begin position="88"/>
        <end position="160"/>
    </location>
</feature>
<dbReference type="InterPro" id="IPR005151">
    <property type="entry name" value="Tail-specific_protease"/>
</dbReference>
<evidence type="ECO:0000256" key="1">
    <source>
        <dbReference type="ARBA" id="ARBA00009179"/>
    </source>
</evidence>
<comment type="similarity">
    <text evidence="1 5">Belongs to the peptidase S41A family.</text>
</comment>
<dbReference type="Gene3D" id="3.30.750.44">
    <property type="match status" value="1"/>
</dbReference>
<keyword evidence="3 5" id="KW-0378">Hydrolase</keyword>
<dbReference type="NCBIfam" id="TIGR00225">
    <property type="entry name" value="prc"/>
    <property type="match status" value="1"/>
</dbReference>
<dbReference type="PANTHER" id="PTHR32060:SF30">
    <property type="entry name" value="CARBOXY-TERMINAL PROCESSING PROTEASE CTPA"/>
    <property type="match status" value="1"/>
</dbReference>
<evidence type="ECO:0000259" key="6">
    <source>
        <dbReference type="PROSITE" id="PS50106"/>
    </source>
</evidence>
<evidence type="ECO:0000256" key="2">
    <source>
        <dbReference type="ARBA" id="ARBA00022670"/>
    </source>
</evidence>
<protein>
    <submittedName>
        <fullName evidence="7">Carboxy-terminal-processing protease</fullName>
        <ecNumber evidence="7">3.4.21.102</ecNumber>
    </submittedName>
</protein>
<keyword evidence="8" id="KW-1185">Reference proteome</keyword>
<evidence type="ECO:0000256" key="5">
    <source>
        <dbReference type="RuleBase" id="RU004404"/>
    </source>
</evidence>
<dbReference type="PROSITE" id="PS50106">
    <property type="entry name" value="PDZ"/>
    <property type="match status" value="1"/>
</dbReference>
<gene>
    <name evidence="7" type="primary">ctpA</name>
    <name evidence="7" type="ORF">NBG4_240002</name>
</gene>
<name>A0A2U3QGB9_9BACT</name>
<dbReference type="FunFam" id="3.90.226.10:FF:000029">
    <property type="entry name" value="Peptidase, S41 family"/>
    <property type="match status" value="1"/>
</dbReference>
<dbReference type="Pfam" id="PF17820">
    <property type="entry name" value="PDZ_6"/>
    <property type="match status" value="1"/>
</dbReference>
<dbReference type="InterPro" id="IPR041489">
    <property type="entry name" value="PDZ_6"/>
</dbReference>
<accession>A0A2U3QGB9</accession>
<dbReference type="SMART" id="SM00228">
    <property type="entry name" value="PDZ"/>
    <property type="match status" value="1"/>
</dbReference>
<dbReference type="GO" id="GO:0006508">
    <property type="term" value="P:proteolysis"/>
    <property type="evidence" value="ECO:0007669"/>
    <property type="project" value="UniProtKB-KW"/>
</dbReference>
<dbReference type="AlphaFoldDB" id="A0A2U3QGB9"/>
<keyword evidence="4 5" id="KW-0720">Serine protease</keyword>
<dbReference type="InterPro" id="IPR029045">
    <property type="entry name" value="ClpP/crotonase-like_dom_sf"/>
</dbReference>
<dbReference type="InterPro" id="IPR055210">
    <property type="entry name" value="CtpA/B_N"/>
</dbReference>
<reference evidence="8" key="1">
    <citation type="submission" date="2018-03" db="EMBL/GenBank/DDBJ databases">
        <authorList>
            <person name="Zecchin S."/>
        </authorList>
    </citation>
    <scope>NUCLEOTIDE SEQUENCE [LARGE SCALE GENOMIC DNA]</scope>
</reference>
<dbReference type="InterPro" id="IPR004447">
    <property type="entry name" value="Peptidase_S41A"/>
</dbReference>
<dbReference type="CDD" id="cd06782">
    <property type="entry name" value="cpPDZ_CPP-like"/>
    <property type="match status" value="1"/>
</dbReference>
<dbReference type="InterPro" id="IPR001478">
    <property type="entry name" value="PDZ"/>
</dbReference>
<dbReference type="PANTHER" id="PTHR32060">
    <property type="entry name" value="TAIL-SPECIFIC PROTEASE"/>
    <property type="match status" value="1"/>
</dbReference>
<dbReference type="Gene3D" id="3.90.226.10">
    <property type="entry name" value="2-enoyl-CoA Hydratase, Chain A, domain 1"/>
    <property type="match status" value="1"/>
</dbReference>
<dbReference type="EMBL" id="OUUY01000069">
    <property type="protein sequence ID" value="SPQ00438.1"/>
    <property type="molecule type" value="Genomic_DNA"/>
</dbReference>
<dbReference type="SUPFAM" id="SSF50156">
    <property type="entry name" value="PDZ domain-like"/>
    <property type="match status" value="1"/>
</dbReference>
<evidence type="ECO:0000313" key="8">
    <source>
        <dbReference type="Proteomes" id="UP000245125"/>
    </source>
</evidence>
<dbReference type="SMART" id="SM00245">
    <property type="entry name" value="TSPc"/>
    <property type="match status" value="1"/>
</dbReference>
<evidence type="ECO:0000256" key="4">
    <source>
        <dbReference type="ARBA" id="ARBA00022825"/>
    </source>
</evidence>
<dbReference type="Pfam" id="PF22694">
    <property type="entry name" value="CtpB_N-like"/>
    <property type="match status" value="1"/>
</dbReference>
<proteinExistence type="inferred from homology"/>
<dbReference type="GO" id="GO:0030288">
    <property type="term" value="C:outer membrane-bounded periplasmic space"/>
    <property type="evidence" value="ECO:0007669"/>
    <property type="project" value="TreeGrafter"/>
</dbReference>
<dbReference type="Gene3D" id="2.30.42.10">
    <property type="match status" value="1"/>
</dbReference>